<evidence type="ECO:0000256" key="1">
    <source>
        <dbReference type="SAM" id="MobiDB-lite"/>
    </source>
</evidence>
<name>A0A024SI36_HYPJR</name>
<evidence type="ECO:0000313" key="2">
    <source>
        <dbReference type="EMBL" id="ETS03832.1"/>
    </source>
</evidence>
<dbReference type="KEGG" id="trr:M419DRAFT_73982"/>
<accession>A0A024SI36</accession>
<feature type="region of interest" description="Disordered" evidence="1">
    <location>
        <begin position="33"/>
        <end position="150"/>
    </location>
</feature>
<organism evidence="2 3">
    <name type="scientific">Hypocrea jecorina (strain ATCC 56765 / BCRC 32924 / NRRL 11460 / Rut C-30)</name>
    <name type="common">Trichoderma reesei</name>
    <dbReference type="NCBI Taxonomy" id="1344414"/>
    <lineage>
        <taxon>Eukaryota</taxon>
        <taxon>Fungi</taxon>
        <taxon>Dikarya</taxon>
        <taxon>Ascomycota</taxon>
        <taxon>Pezizomycotina</taxon>
        <taxon>Sordariomycetes</taxon>
        <taxon>Hypocreomycetidae</taxon>
        <taxon>Hypocreales</taxon>
        <taxon>Hypocreaceae</taxon>
        <taxon>Trichoderma</taxon>
    </lineage>
</organism>
<feature type="compositionally biased region" description="Basic and acidic residues" evidence="1">
    <location>
        <begin position="121"/>
        <end position="130"/>
    </location>
</feature>
<dbReference type="Proteomes" id="UP000024376">
    <property type="component" value="Unassembled WGS sequence"/>
</dbReference>
<proteinExistence type="predicted"/>
<protein>
    <recommendedName>
        <fullName evidence="4">C2H2-type domain-containing protein</fullName>
    </recommendedName>
</protein>
<dbReference type="EMBL" id="KI911142">
    <property type="protein sequence ID" value="ETS03832.1"/>
    <property type="molecule type" value="Genomic_DNA"/>
</dbReference>
<feature type="compositionally biased region" description="Basic and acidic residues" evidence="1">
    <location>
        <begin position="97"/>
        <end position="107"/>
    </location>
</feature>
<dbReference type="OrthoDB" id="4898550at2759"/>
<gene>
    <name evidence="2" type="ORF">M419DRAFT_73982</name>
</gene>
<evidence type="ECO:0008006" key="4">
    <source>
        <dbReference type="Google" id="ProtNLM"/>
    </source>
</evidence>
<dbReference type="AlphaFoldDB" id="A0A024SI36"/>
<feature type="compositionally biased region" description="Polar residues" evidence="1">
    <location>
        <begin position="132"/>
        <end position="149"/>
    </location>
</feature>
<evidence type="ECO:0000313" key="3">
    <source>
        <dbReference type="Proteomes" id="UP000024376"/>
    </source>
</evidence>
<feature type="compositionally biased region" description="Basic residues" evidence="1">
    <location>
        <begin position="75"/>
        <end position="84"/>
    </location>
</feature>
<reference evidence="3" key="1">
    <citation type="journal article" date="2013" name="Ind. Biotechnol.">
        <title>Comparative genomics analysis of Trichoderma reesei strains.</title>
        <authorList>
            <person name="Koike H."/>
            <person name="Aerts A."/>
            <person name="LaButti K."/>
            <person name="Grigoriev I.V."/>
            <person name="Baker S.E."/>
        </authorList>
    </citation>
    <scope>NUCLEOTIDE SEQUENCE [LARGE SCALE GENOMIC DNA]</scope>
    <source>
        <strain evidence="3">ATCC 56765 / BCRC 32924 / NRRL 11460 / Rut C-30</strain>
    </source>
</reference>
<sequence length="235" mass="26011">MSEASVNKAPEAKTQIRCHCNRVFKDSTAIEQHWRDTKPHKPKNPNSTPKPDTLMRCSCGRGFKSEQALQQHKSMSPRHPRKGSIARADTKASGARENMKDINDFKATEAGSTTADISNLPRDEGHRDEDNANIQQGSQPFQRTDSPNQADRADVAVTSSYTWYPGVGDDHSLCYDRCGWCGHCAGGTSRFATVFNLSLRFELQGNNSLPPTGRYPYVQIQVHGGVISDIEETST</sequence>
<dbReference type="HOGENOM" id="CLU_1180360_0_0_1"/>